<keyword evidence="1" id="KW-0812">Transmembrane</keyword>
<keyword evidence="1" id="KW-0472">Membrane</keyword>
<reference evidence="2" key="1">
    <citation type="journal article" date="2020" name="Nature">
        <title>Giant virus diversity and host interactions through global metagenomics.</title>
        <authorList>
            <person name="Schulz F."/>
            <person name="Roux S."/>
            <person name="Paez-Espino D."/>
            <person name="Jungbluth S."/>
            <person name="Walsh D.A."/>
            <person name="Denef V.J."/>
            <person name="McMahon K.D."/>
            <person name="Konstantinidis K.T."/>
            <person name="Eloe-Fadrosh E.A."/>
            <person name="Kyrpides N.C."/>
            <person name="Woyke T."/>
        </authorList>
    </citation>
    <scope>NUCLEOTIDE SEQUENCE</scope>
    <source>
        <strain evidence="2">GVMAG-M-3300027770-73</strain>
    </source>
</reference>
<organism evidence="2">
    <name type="scientific">viral metagenome</name>
    <dbReference type="NCBI Taxonomy" id="1070528"/>
    <lineage>
        <taxon>unclassified sequences</taxon>
        <taxon>metagenomes</taxon>
        <taxon>organismal metagenomes</taxon>
    </lineage>
</organism>
<feature type="transmembrane region" description="Helical" evidence="1">
    <location>
        <begin position="20"/>
        <end position="45"/>
    </location>
</feature>
<evidence type="ECO:0008006" key="3">
    <source>
        <dbReference type="Google" id="ProtNLM"/>
    </source>
</evidence>
<proteinExistence type="predicted"/>
<evidence type="ECO:0000256" key="1">
    <source>
        <dbReference type="SAM" id="Phobius"/>
    </source>
</evidence>
<name>A0A6C0LFW2_9ZZZZ</name>
<sequence length="77" mass="9159">MEDAEKAPNTIFAVKTKSIIILYIYIYIYIYVYAVFCNSKTLFIFSISKKIEMLKLHVKKVEQNQGSFLKDESRNYY</sequence>
<dbReference type="AlphaFoldDB" id="A0A6C0LFW2"/>
<evidence type="ECO:0000313" key="2">
    <source>
        <dbReference type="EMBL" id="QHU28454.1"/>
    </source>
</evidence>
<keyword evidence="1" id="KW-1133">Transmembrane helix</keyword>
<protein>
    <recommendedName>
        <fullName evidence="3">Transmembrane protein</fullName>
    </recommendedName>
</protein>
<dbReference type="EMBL" id="MN740472">
    <property type="protein sequence ID" value="QHU28454.1"/>
    <property type="molecule type" value="Genomic_DNA"/>
</dbReference>
<accession>A0A6C0LFW2</accession>